<feature type="region of interest" description="Disordered" evidence="2">
    <location>
        <begin position="1"/>
        <end position="49"/>
    </location>
</feature>
<dbReference type="SUPFAM" id="SSF57802">
    <property type="entry name" value="Rubredoxin-like"/>
    <property type="match status" value="1"/>
</dbReference>
<evidence type="ECO:0000313" key="4">
    <source>
        <dbReference type="EMBL" id="KOO29320.1"/>
    </source>
</evidence>
<dbReference type="AlphaFoldDB" id="A0A0M0JS38"/>
<keyword evidence="5" id="KW-1185">Reference proteome</keyword>
<dbReference type="GO" id="GO:0005506">
    <property type="term" value="F:iron ion binding"/>
    <property type="evidence" value="ECO:0007669"/>
    <property type="project" value="InterPro"/>
</dbReference>
<evidence type="ECO:0000256" key="1">
    <source>
        <dbReference type="SAM" id="Coils"/>
    </source>
</evidence>
<comment type="caution">
    <text evidence="4">The sequence shown here is derived from an EMBL/GenBank/DDBJ whole genome shotgun (WGS) entry which is preliminary data.</text>
</comment>
<reference evidence="5" key="1">
    <citation type="journal article" date="2015" name="PLoS Genet.">
        <title>Genome Sequence and Transcriptome Analyses of Chrysochromulina tobin: Metabolic Tools for Enhanced Algal Fitness in the Prominent Order Prymnesiales (Haptophyceae).</title>
        <authorList>
            <person name="Hovde B.T."/>
            <person name="Deodato C.R."/>
            <person name="Hunsperger H.M."/>
            <person name="Ryken S.A."/>
            <person name="Yost W."/>
            <person name="Jha R.K."/>
            <person name="Patterson J."/>
            <person name="Monnat R.J. Jr."/>
            <person name="Barlow S.B."/>
            <person name="Starkenburg S.R."/>
            <person name="Cattolico R.A."/>
        </authorList>
    </citation>
    <scope>NUCLEOTIDE SEQUENCE</scope>
    <source>
        <strain evidence="5">CCMP291</strain>
    </source>
</reference>
<dbReference type="InterPro" id="IPR024934">
    <property type="entry name" value="Rubredoxin-like_dom"/>
</dbReference>
<sequence length="381" mass="40915">MAAADGPSADLIAASQQGDSRRMAVSGLQPQGKASQQQQYVGVPPPGTTTPPTFFQKARAPFMGVTVAATMAVAAWQSQRLYKRRVSTLLDEFAATMIFHIGDEREMAAAYSTFKTQLGPGRFTGPMVTTFLVQFARDVPVGVKAIQQLKAAMAIFRVSDDAACATLLEAAATKLERQPSVLNKLVFAAERAIPQASAMAKLRTKFPNWSFDTVAALQRAMLEDLYRTLCEEQGLAAPDAETRAILGLSNAEAARLLAEVQQRREDEAAEKAAKIAEAERARQLQEALERAAAQNAANYKATGQPRKPVKSIFDTQDVPQAGAGPTNVGDGDGQTHEYECTSCGYVLFPAAGREHKFFGDSFTCPQCGAGKDQFVDNGVVT</sequence>
<dbReference type="Gene3D" id="2.20.28.10">
    <property type="match status" value="1"/>
</dbReference>
<dbReference type="OrthoDB" id="194772at2759"/>
<dbReference type="Proteomes" id="UP000037460">
    <property type="component" value="Unassembled WGS sequence"/>
</dbReference>
<dbReference type="PROSITE" id="PS50903">
    <property type="entry name" value="RUBREDOXIN_LIKE"/>
    <property type="match status" value="1"/>
</dbReference>
<protein>
    <submittedName>
        <fullName evidence="4">Signal peptide containing protein</fullName>
    </submittedName>
</protein>
<dbReference type="EMBL" id="JWZX01002432">
    <property type="protein sequence ID" value="KOO29320.1"/>
    <property type="molecule type" value="Genomic_DNA"/>
</dbReference>
<evidence type="ECO:0000256" key="2">
    <source>
        <dbReference type="SAM" id="MobiDB-lite"/>
    </source>
</evidence>
<feature type="coiled-coil region" evidence="1">
    <location>
        <begin position="250"/>
        <end position="294"/>
    </location>
</feature>
<evidence type="ECO:0000259" key="3">
    <source>
        <dbReference type="PROSITE" id="PS50903"/>
    </source>
</evidence>
<gene>
    <name evidence="4" type="ORF">Ctob_002198</name>
</gene>
<feature type="domain" description="Rubredoxin-like" evidence="3">
    <location>
        <begin position="335"/>
        <end position="377"/>
    </location>
</feature>
<keyword evidence="1" id="KW-0175">Coiled coil</keyword>
<evidence type="ECO:0000313" key="5">
    <source>
        <dbReference type="Proteomes" id="UP000037460"/>
    </source>
</evidence>
<organism evidence="4 5">
    <name type="scientific">Chrysochromulina tobinii</name>
    <dbReference type="NCBI Taxonomy" id="1460289"/>
    <lineage>
        <taxon>Eukaryota</taxon>
        <taxon>Haptista</taxon>
        <taxon>Haptophyta</taxon>
        <taxon>Prymnesiophyceae</taxon>
        <taxon>Prymnesiales</taxon>
        <taxon>Chrysochromulinaceae</taxon>
        <taxon>Chrysochromulina</taxon>
    </lineage>
</organism>
<name>A0A0M0JS38_9EUKA</name>
<proteinExistence type="predicted"/>
<accession>A0A0M0JS38</accession>